<name>A0A6G1J765_9PLEO</name>
<feature type="domain" description="F-box" evidence="1">
    <location>
        <begin position="1"/>
        <end position="59"/>
    </location>
</feature>
<organism evidence="2 3">
    <name type="scientific">Lentithecium fluviatile CBS 122367</name>
    <dbReference type="NCBI Taxonomy" id="1168545"/>
    <lineage>
        <taxon>Eukaryota</taxon>
        <taxon>Fungi</taxon>
        <taxon>Dikarya</taxon>
        <taxon>Ascomycota</taxon>
        <taxon>Pezizomycotina</taxon>
        <taxon>Dothideomycetes</taxon>
        <taxon>Pleosporomycetidae</taxon>
        <taxon>Pleosporales</taxon>
        <taxon>Massarineae</taxon>
        <taxon>Lentitheciaceae</taxon>
        <taxon>Lentithecium</taxon>
    </lineage>
</organism>
<protein>
    <recommendedName>
        <fullName evidence="1">F-box domain-containing protein</fullName>
    </recommendedName>
</protein>
<dbReference type="EMBL" id="MU005577">
    <property type="protein sequence ID" value="KAF2686377.1"/>
    <property type="molecule type" value="Genomic_DNA"/>
</dbReference>
<accession>A0A6G1J765</accession>
<gene>
    <name evidence="2" type="ORF">K458DRAFT_476867</name>
</gene>
<evidence type="ECO:0000259" key="1">
    <source>
        <dbReference type="PROSITE" id="PS50181"/>
    </source>
</evidence>
<proteinExistence type="predicted"/>
<dbReference type="AlphaFoldDB" id="A0A6G1J765"/>
<sequence>MDQFPQELIDQTCSHLSAEDLRSIYYVSTKFREAAEEHAGCCRESADAIREKDEIFTKQIQNLLATLKTVEQHAGERNRGEYRLRIYKPVQAARPESLPELMAVGSLEMPNNENSRAKLDYRIVIDLVTRLPNLEKLECHTGMDEWTPAYDEERAIQFLWEYDGPRRDTRHGFSKAITPTNIPKSLQRVELNFICRVAMSQADRIDHRRAQPNLVSPASKDPFTVFIMFHMVSPSAAWYFEGPRGEGREMIGYEVNESSYPPLDTTESDKDWDTEVDEHGRTFEHYSCSHFRISPNDNMLGPFLASFAKAAANMPDLRLAILWSPLKWDVDNGDSDEEEPFDYFEPPEEFYPGDLAWGLKYNARIGKAVFIRRPEGGSREARQIWWKVGNWRPSPEIHDLFREIGREKYGEALKEHWDDRFGLESFSRDDFNHWTPDQ</sequence>
<evidence type="ECO:0000313" key="2">
    <source>
        <dbReference type="EMBL" id="KAF2686377.1"/>
    </source>
</evidence>
<dbReference type="PROSITE" id="PS50181">
    <property type="entry name" value="FBOX"/>
    <property type="match status" value="1"/>
</dbReference>
<keyword evidence="3" id="KW-1185">Reference proteome</keyword>
<dbReference type="OrthoDB" id="5985073at2759"/>
<reference evidence="2" key="1">
    <citation type="journal article" date="2020" name="Stud. Mycol.">
        <title>101 Dothideomycetes genomes: a test case for predicting lifestyles and emergence of pathogens.</title>
        <authorList>
            <person name="Haridas S."/>
            <person name="Albert R."/>
            <person name="Binder M."/>
            <person name="Bloem J."/>
            <person name="Labutti K."/>
            <person name="Salamov A."/>
            <person name="Andreopoulos B."/>
            <person name="Baker S."/>
            <person name="Barry K."/>
            <person name="Bills G."/>
            <person name="Bluhm B."/>
            <person name="Cannon C."/>
            <person name="Castanera R."/>
            <person name="Culley D."/>
            <person name="Daum C."/>
            <person name="Ezra D."/>
            <person name="Gonzalez J."/>
            <person name="Henrissat B."/>
            <person name="Kuo A."/>
            <person name="Liang C."/>
            <person name="Lipzen A."/>
            <person name="Lutzoni F."/>
            <person name="Magnuson J."/>
            <person name="Mondo S."/>
            <person name="Nolan M."/>
            <person name="Ohm R."/>
            <person name="Pangilinan J."/>
            <person name="Park H.-J."/>
            <person name="Ramirez L."/>
            <person name="Alfaro M."/>
            <person name="Sun H."/>
            <person name="Tritt A."/>
            <person name="Yoshinaga Y."/>
            <person name="Zwiers L.-H."/>
            <person name="Turgeon B."/>
            <person name="Goodwin S."/>
            <person name="Spatafora J."/>
            <person name="Crous P."/>
            <person name="Grigoriev I."/>
        </authorList>
    </citation>
    <scope>NUCLEOTIDE SEQUENCE</scope>
    <source>
        <strain evidence="2">CBS 122367</strain>
    </source>
</reference>
<dbReference type="InterPro" id="IPR001810">
    <property type="entry name" value="F-box_dom"/>
</dbReference>
<evidence type="ECO:0000313" key="3">
    <source>
        <dbReference type="Proteomes" id="UP000799291"/>
    </source>
</evidence>
<dbReference type="Proteomes" id="UP000799291">
    <property type="component" value="Unassembled WGS sequence"/>
</dbReference>